<dbReference type="EMBL" id="CAJNOU010003253">
    <property type="protein sequence ID" value="CAF1379718.1"/>
    <property type="molecule type" value="Genomic_DNA"/>
</dbReference>
<evidence type="ECO:0000313" key="3">
    <source>
        <dbReference type="Proteomes" id="UP000663889"/>
    </source>
</evidence>
<gene>
    <name evidence="2" type="ORF">SEV965_LOCUS30350</name>
</gene>
<dbReference type="Gene3D" id="3.90.70.30">
    <property type="entry name" value="Phytochelatin synthase, N-terminal domain"/>
    <property type="match status" value="1"/>
</dbReference>
<feature type="domain" description="Peptidase C83" evidence="1">
    <location>
        <begin position="6"/>
        <end position="109"/>
    </location>
</feature>
<organism evidence="2 3">
    <name type="scientific">Rotaria sordida</name>
    <dbReference type="NCBI Taxonomy" id="392033"/>
    <lineage>
        <taxon>Eukaryota</taxon>
        <taxon>Metazoa</taxon>
        <taxon>Spiralia</taxon>
        <taxon>Gnathifera</taxon>
        <taxon>Rotifera</taxon>
        <taxon>Eurotatoria</taxon>
        <taxon>Bdelloidea</taxon>
        <taxon>Philodinida</taxon>
        <taxon>Philodinidae</taxon>
        <taxon>Rotaria</taxon>
    </lineage>
</organism>
<dbReference type="InterPro" id="IPR038156">
    <property type="entry name" value="PCS_N_sf"/>
</dbReference>
<dbReference type="AlphaFoldDB" id="A0A815JH61"/>
<accession>A0A815JH61</accession>
<comment type="caution">
    <text evidence="2">The sequence shown here is derived from an EMBL/GenBank/DDBJ whole genome shotgun (WGS) entry which is preliminary data.</text>
</comment>
<proteinExistence type="predicted"/>
<evidence type="ECO:0000313" key="2">
    <source>
        <dbReference type="EMBL" id="CAF1379718.1"/>
    </source>
</evidence>
<dbReference type="GO" id="GO:0016756">
    <property type="term" value="F:glutathione gamma-glutamylcysteinyltransferase activity"/>
    <property type="evidence" value="ECO:0007669"/>
    <property type="project" value="InterPro"/>
</dbReference>
<sequence>MDLWYPSLIVPLSSSIGQEIFSRSSHVAYDRLNPHFEIEERLSFCGIVCASILLNTLLSYQNWSQSTIYKNVSRNQMSNGIILSKLSYVLERYDLQSIIHYSEDKTIEEKFSNC</sequence>
<dbReference type="Proteomes" id="UP000663889">
    <property type="component" value="Unassembled WGS sequence"/>
</dbReference>
<dbReference type="InterPro" id="IPR007719">
    <property type="entry name" value="PCS_N"/>
</dbReference>
<evidence type="ECO:0000259" key="1">
    <source>
        <dbReference type="Pfam" id="PF05023"/>
    </source>
</evidence>
<name>A0A815JH61_9BILA</name>
<dbReference type="Pfam" id="PF05023">
    <property type="entry name" value="Phytochelatin"/>
    <property type="match status" value="1"/>
</dbReference>
<dbReference type="GO" id="GO:0046872">
    <property type="term" value="F:metal ion binding"/>
    <property type="evidence" value="ECO:0007669"/>
    <property type="project" value="InterPro"/>
</dbReference>
<dbReference type="GO" id="GO:0046938">
    <property type="term" value="P:phytochelatin biosynthetic process"/>
    <property type="evidence" value="ECO:0007669"/>
    <property type="project" value="InterPro"/>
</dbReference>
<dbReference type="GO" id="GO:0010038">
    <property type="term" value="P:response to metal ion"/>
    <property type="evidence" value="ECO:0007669"/>
    <property type="project" value="InterPro"/>
</dbReference>
<reference evidence="2" key="1">
    <citation type="submission" date="2021-02" db="EMBL/GenBank/DDBJ databases">
        <authorList>
            <person name="Nowell W R."/>
        </authorList>
    </citation>
    <scope>NUCLEOTIDE SEQUENCE</scope>
</reference>
<protein>
    <recommendedName>
        <fullName evidence="1">Peptidase C83 domain-containing protein</fullName>
    </recommendedName>
</protein>